<protein>
    <submittedName>
        <fullName evidence="1">Uncharacterized protein</fullName>
    </submittedName>
</protein>
<dbReference type="RefSeq" id="WP_274325671.1">
    <property type="nucleotide sequence ID" value="NZ_CP118158.1"/>
</dbReference>
<proteinExistence type="predicted"/>
<reference evidence="1 2" key="1">
    <citation type="journal article" date="2019" name="Int. J. Syst. Evol. Microbiol.">
        <title>The Global Catalogue of Microorganisms (GCM) 10K type strain sequencing project: providing services to taxonomists for standard genome sequencing and annotation.</title>
        <authorList>
            <consortium name="The Broad Institute Genomics Platform"/>
            <consortium name="The Broad Institute Genome Sequencing Center for Infectious Disease"/>
            <person name="Wu L."/>
            <person name="Ma J."/>
        </authorList>
    </citation>
    <scope>NUCLEOTIDE SEQUENCE [LARGE SCALE GENOMIC DNA]</scope>
    <source>
        <strain evidence="1 2">XZYJT29</strain>
    </source>
</reference>
<sequence>MLAVIVSTFFVGTSGPLVALLAGFPLPASVYSVTTAATRRRRAPPTDR</sequence>
<keyword evidence="2" id="KW-1185">Reference proteome</keyword>
<dbReference type="Proteomes" id="UP001596432">
    <property type="component" value="Unassembled WGS sequence"/>
</dbReference>
<name>A0ABD5Y2Y4_9EURY</name>
<comment type="caution">
    <text evidence="1">The sequence shown here is derived from an EMBL/GenBank/DDBJ whole genome shotgun (WGS) entry which is preliminary data.</text>
</comment>
<dbReference type="AlphaFoldDB" id="A0ABD5Y2Y4"/>
<evidence type="ECO:0000313" key="2">
    <source>
        <dbReference type="Proteomes" id="UP001596432"/>
    </source>
</evidence>
<evidence type="ECO:0000313" key="1">
    <source>
        <dbReference type="EMBL" id="MFC7140104.1"/>
    </source>
</evidence>
<gene>
    <name evidence="1" type="ORF">ACFQMA_09690</name>
</gene>
<organism evidence="1 2">
    <name type="scientific">Halosimplex aquaticum</name>
    <dbReference type="NCBI Taxonomy" id="3026162"/>
    <lineage>
        <taxon>Archaea</taxon>
        <taxon>Methanobacteriati</taxon>
        <taxon>Methanobacteriota</taxon>
        <taxon>Stenosarchaea group</taxon>
        <taxon>Halobacteria</taxon>
        <taxon>Halobacteriales</taxon>
        <taxon>Haloarculaceae</taxon>
        <taxon>Halosimplex</taxon>
    </lineage>
</organism>
<dbReference type="GeneID" id="78820379"/>
<dbReference type="EMBL" id="JBHTAS010000001">
    <property type="protein sequence ID" value="MFC7140104.1"/>
    <property type="molecule type" value="Genomic_DNA"/>
</dbReference>
<accession>A0ABD5Y2Y4</accession>